<keyword evidence="2" id="KW-0479">Metal-binding</keyword>
<dbReference type="PANTHER" id="PTHR42796">
    <property type="entry name" value="FUMARYLACETOACETATE HYDROLASE DOMAIN-CONTAINING PROTEIN 2A-RELATED"/>
    <property type="match status" value="1"/>
</dbReference>
<name>A0AAP9T296_9GAMM</name>
<dbReference type="InterPro" id="IPR011234">
    <property type="entry name" value="Fumarylacetoacetase-like_C"/>
</dbReference>
<reference evidence="4 5" key="1">
    <citation type="submission" date="2019-12" db="EMBL/GenBank/DDBJ databases">
        <title>Genome sequencing and assembly of endphytes of Porphyra tenera.</title>
        <authorList>
            <person name="Park J.M."/>
            <person name="Shin R."/>
            <person name="Jo S.H."/>
        </authorList>
    </citation>
    <scope>NUCLEOTIDE SEQUENCE [LARGE SCALE GENOMIC DNA]</scope>
    <source>
        <strain evidence="4 5">GPM3</strain>
    </source>
</reference>
<sequence length="283" mass="30720">MKLVTFRYQNTISIGLVDGGRVLDLAPLADRLGGSLKEMIRKGVLSDLVGFDTSSLNSLSLDEIEFLPVIPDAGKILCVGINYTTHVKETGRDMPMHPMIFTRFADSQAGHLTPIIRPFVSHKLDFEGELAVVIGKTARHVKAENALEYVAGYSCYNDGSVRDYQKHTIQFIPGKNFPNTGGFGPWLVTSDEIPDPQALHLTTRLNGDVMQDTDTSDMIFGVAELIEYCSTFTELAPGDVIVSGTTGGVGAFREPPVWMKPGDSIEIAISGIGTLRNTIADEA</sequence>
<dbReference type="GO" id="GO:0046872">
    <property type="term" value="F:metal ion binding"/>
    <property type="evidence" value="ECO:0007669"/>
    <property type="project" value="UniProtKB-KW"/>
</dbReference>
<proteinExistence type="inferred from homology"/>
<accession>A0AAP9T296</accession>
<dbReference type="RefSeq" id="WP_022521187.1">
    <property type="nucleotide sequence ID" value="NZ_CP054580.1"/>
</dbReference>
<dbReference type="GO" id="GO:0003824">
    <property type="term" value="F:catalytic activity"/>
    <property type="evidence" value="ECO:0007669"/>
    <property type="project" value="InterPro"/>
</dbReference>
<comment type="similarity">
    <text evidence="1">Belongs to the FAH family.</text>
</comment>
<dbReference type="Pfam" id="PF01557">
    <property type="entry name" value="FAA_hydrolase"/>
    <property type="match status" value="1"/>
</dbReference>
<dbReference type="SUPFAM" id="SSF56529">
    <property type="entry name" value="FAH"/>
    <property type="match status" value="1"/>
</dbReference>
<dbReference type="InterPro" id="IPR036663">
    <property type="entry name" value="Fumarylacetoacetase_C_sf"/>
</dbReference>
<evidence type="ECO:0000256" key="2">
    <source>
        <dbReference type="ARBA" id="ARBA00022723"/>
    </source>
</evidence>
<dbReference type="InterPro" id="IPR051121">
    <property type="entry name" value="FAH"/>
</dbReference>
<dbReference type="FunFam" id="3.90.850.10:FF:000008">
    <property type="entry name" value="FAA hydrolase family protein"/>
    <property type="match status" value="1"/>
</dbReference>
<evidence type="ECO:0000259" key="3">
    <source>
        <dbReference type="Pfam" id="PF01557"/>
    </source>
</evidence>
<dbReference type="AlphaFoldDB" id="A0AAP9T296"/>
<evidence type="ECO:0000256" key="1">
    <source>
        <dbReference type="ARBA" id="ARBA00010211"/>
    </source>
</evidence>
<feature type="domain" description="Fumarylacetoacetase-like C-terminal" evidence="3">
    <location>
        <begin position="75"/>
        <end position="279"/>
    </location>
</feature>
<dbReference type="Proteomes" id="UP000509761">
    <property type="component" value="Chromosome"/>
</dbReference>
<gene>
    <name evidence="4" type="ORF">FX987_03887</name>
</gene>
<dbReference type="EMBL" id="CP054580">
    <property type="protein sequence ID" value="QKS26090.1"/>
    <property type="molecule type" value="Genomic_DNA"/>
</dbReference>
<evidence type="ECO:0000313" key="4">
    <source>
        <dbReference type="EMBL" id="QKS26090.1"/>
    </source>
</evidence>
<keyword evidence="5" id="KW-1185">Reference proteome</keyword>
<dbReference type="Gene3D" id="3.90.850.10">
    <property type="entry name" value="Fumarylacetoacetase-like, C-terminal domain"/>
    <property type="match status" value="1"/>
</dbReference>
<dbReference type="PANTHER" id="PTHR42796:SF4">
    <property type="entry name" value="FUMARYLACETOACETATE HYDROLASE DOMAIN-CONTAINING PROTEIN 2A"/>
    <property type="match status" value="1"/>
</dbReference>
<dbReference type="GO" id="GO:0044281">
    <property type="term" value="P:small molecule metabolic process"/>
    <property type="evidence" value="ECO:0007669"/>
    <property type="project" value="UniProtKB-ARBA"/>
</dbReference>
<evidence type="ECO:0000313" key="5">
    <source>
        <dbReference type="Proteomes" id="UP000509761"/>
    </source>
</evidence>
<organism evidence="4 5">
    <name type="scientific">Vreelandella titanicae</name>
    <dbReference type="NCBI Taxonomy" id="664683"/>
    <lineage>
        <taxon>Bacteria</taxon>
        <taxon>Pseudomonadati</taxon>
        <taxon>Pseudomonadota</taxon>
        <taxon>Gammaproteobacteria</taxon>
        <taxon>Oceanospirillales</taxon>
        <taxon>Halomonadaceae</taxon>
        <taxon>Vreelandella</taxon>
    </lineage>
</organism>
<protein>
    <recommendedName>
        <fullName evidence="3">Fumarylacetoacetase-like C-terminal domain-containing protein</fullName>
    </recommendedName>
</protein>